<keyword evidence="16" id="KW-1185">Reference proteome</keyword>
<evidence type="ECO:0000256" key="6">
    <source>
        <dbReference type="ARBA" id="ARBA00022574"/>
    </source>
</evidence>
<feature type="compositionally biased region" description="Polar residues" evidence="13">
    <location>
        <begin position="121"/>
        <end position="137"/>
    </location>
</feature>
<dbReference type="InterPro" id="IPR019775">
    <property type="entry name" value="WD40_repeat_CS"/>
</dbReference>
<dbReference type="PROSITE" id="PS50089">
    <property type="entry name" value="ZF_RING_2"/>
    <property type="match status" value="1"/>
</dbReference>
<dbReference type="InterPro" id="IPR036322">
    <property type="entry name" value="WD40_repeat_dom_sf"/>
</dbReference>
<dbReference type="PROSITE" id="PS00678">
    <property type="entry name" value="WD_REPEATS_1"/>
    <property type="match status" value="2"/>
</dbReference>
<evidence type="ECO:0000256" key="4">
    <source>
        <dbReference type="ARBA" id="ARBA00015098"/>
    </source>
</evidence>
<protein>
    <recommendedName>
        <fullName evidence="4">Restriction of telomere capping protein 1</fullName>
    </recommendedName>
</protein>
<evidence type="ECO:0000313" key="15">
    <source>
        <dbReference type="EMBL" id="KAG0689454.1"/>
    </source>
</evidence>
<dbReference type="GO" id="GO:0061700">
    <property type="term" value="C:GATOR2 complex"/>
    <property type="evidence" value="ECO:0007669"/>
    <property type="project" value="TreeGrafter"/>
</dbReference>
<gene>
    <name evidence="15" type="primary">RTC1</name>
    <name evidence="15" type="ORF">C6P40_004991</name>
</gene>
<dbReference type="Gene3D" id="2.130.10.10">
    <property type="entry name" value="YVTN repeat-like/Quinoprotein amine dehydrogenase"/>
    <property type="match status" value="2"/>
</dbReference>
<accession>A0A9P6WLP2</accession>
<comment type="caution">
    <text evidence="15">The sequence shown here is derived from an EMBL/GenBank/DDBJ whole genome shotgun (WGS) entry which is preliminary data.</text>
</comment>
<keyword evidence="10" id="KW-0862">Zinc</keyword>
<evidence type="ECO:0000256" key="7">
    <source>
        <dbReference type="ARBA" id="ARBA00022723"/>
    </source>
</evidence>
<comment type="function">
    <text evidence="1">May be involved in a process influencing telomere capping.</text>
</comment>
<evidence type="ECO:0000256" key="11">
    <source>
        <dbReference type="PROSITE-ProRule" id="PRU00175"/>
    </source>
</evidence>
<dbReference type="InterPro" id="IPR049566">
    <property type="entry name" value="WDR59_RTC1-like_RING_Znf"/>
</dbReference>
<dbReference type="SMART" id="SM00184">
    <property type="entry name" value="RING"/>
    <property type="match status" value="1"/>
</dbReference>
<feature type="compositionally biased region" description="Polar residues" evidence="13">
    <location>
        <begin position="1"/>
        <end position="23"/>
    </location>
</feature>
<comment type="subcellular location">
    <subcellularLocation>
        <location evidence="2">Vacuole</location>
    </subcellularLocation>
</comment>
<evidence type="ECO:0000256" key="3">
    <source>
        <dbReference type="ARBA" id="ARBA00008863"/>
    </source>
</evidence>
<feature type="region of interest" description="Disordered" evidence="13">
    <location>
        <begin position="115"/>
        <end position="137"/>
    </location>
</feature>
<dbReference type="PANTHER" id="PTHR46200:SF1">
    <property type="entry name" value="GATOR COMPLEX PROTEIN WDR24"/>
    <property type="match status" value="1"/>
</dbReference>
<dbReference type="EMBL" id="PUHW01000079">
    <property type="protein sequence ID" value="KAG0689454.1"/>
    <property type="molecule type" value="Genomic_DNA"/>
</dbReference>
<dbReference type="InterPro" id="IPR001680">
    <property type="entry name" value="WD40_rpt"/>
</dbReference>
<dbReference type="SUPFAM" id="SSF57850">
    <property type="entry name" value="RING/U-box"/>
    <property type="match status" value="1"/>
</dbReference>
<evidence type="ECO:0000256" key="2">
    <source>
        <dbReference type="ARBA" id="ARBA00004116"/>
    </source>
</evidence>
<feature type="repeat" description="WD" evidence="12">
    <location>
        <begin position="331"/>
        <end position="372"/>
    </location>
</feature>
<evidence type="ECO:0000256" key="9">
    <source>
        <dbReference type="ARBA" id="ARBA00022771"/>
    </source>
</evidence>
<feature type="compositionally biased region" description="Basic and acidic residues" evidence="13">
    <location>
        <begin position="730"/>
        <end position="739"/>
    </location>
</feature>
<feature type="compositionally biased region" description="Polar residues" evidence="13">
    <location>
        <begin position="705"/>
        <end position="716"/>
    </location>
</feature>
<dbReference type="Pfam" id="PF17120">
    <property type="entry name" value="zf-RING_16"/>
    <property type="match status" value="1"/>
</dbReference>
<feature type="compositionally biased region" description="Polar residues" evidence="13">
    <location>
        <begin position="43"/>
        <end position="55"/>
    </location>
</feature>
<comment type="similarity">
    <text evidence="3">Belongs to the WD repeat RTC1 family.</text>
</comment>
<keyword evidence="8" id="KW-0677">Repeat</keyword>
<dbReference type="GO" id="GO:0008270">
    <property type="term" value="F:zinc ion binding"/>
    <property type="evidence" value="ECO:0007669"/>
    <property type="project" value="UniProtKB-KW"/>
</dbReference>
<dbReference type="Pfam" id="PF00400">
    <property type="entry name" value="WD40"/>
    <property type="match status" value="3"/>
</dbReference>
<dbReference type="SMART" id="SM00320">
    <property type="entry name" value="WD40"/>
    <property type="match status" value="6"/>
</dbReference>
<evidence type="ECO:0000256" key="13">
    <source>
        <dbReference type="SAM" id="MobiDB-lite"/>
    </source>
</evidence>
<keyword evidence="7" id="KW-0479">Metal-binding</keyword>
<evidence type="ECO:0000259" key="14">
    <source>
        <dbReference type="PROSITE" id="PS50089"/>
    </source>
</evidence>
<dbReference type="InterPro" id="IPR037590">
    <property type="entry name" value="WDR24"/>
</dbReference>
<feature type="region of interest" description="Disordered" evidence="13">
    <location>
        <begin position="1"/>
        <end position="82"/>
    </location>
</feature>
<feature type="domain" description="RING-type" evidence="14">
    <location>
        <begin position="1108"/>
        <end position="1149"/>
    </location>
</feature>
<feature type="compositionally biased region" description="Polar residues" evidence="13">
    <location>
        <begin position="63"/>
        <end position="72"/>
    </location>
</feature>
<evidence type="ECO:0000256" key="12">
    <source>
        <dbReference type="PROSITE-ProRule" id="PRU00221"/>
    </source>
</evidence>
<dbReference type="PROSITE" id="PS50294">
    <property type="entry name" value="WD_REPEATS_REGION"/>
    <property type="match status" value="2"/>
</dbReference>
<proteinExistence type="inferred from homology"/>
<dbReference type="GO" id="GO:1904263">
    <property type="term" value="P:positive regulation of TORC1 signaling"/>
    <property type="evidence" value="ECO:0007669"/>
    <property type="project" value="TreeGrafter"/>
</dbReference>
<name>A0A9P6WLP2_9ASCO</name>
<evidence type="ECO:0000256" key="5">
    <source>
        <dbReference type="ARBA" id="ARBA00022554"/>
    </source>
</evidence>
<dbReference type="Proteomes" id="UP000697127">
    <property type="component" value="Unassembled WGS sequence"/>
</dbReference>
<feature type="compositionally biased region" description="Low complexity" evidence="13">
    <location>
        <begin position="31"/>
        <end position="42"/>
    </location>
</feature>
<evidence type="ECO:0000313" key="16">
    <source>
        <dbReference type="Proteomes" id="UP000697127"/>
    </source>
</evidence>
<evidence type="ECO:0000256" key="8">
    <source>
        <dbReference type="ARBA" id="ARBA00022737"/>
    </source>
</evidence>
<organism evidence="15 16">
    <name type="scientific">Pichia californica</name>
    <dbReference type="NCBI Taxonomy" id="460514"/>
    <lineage>
        <taxon>Eukaryota</taxon>
        <taxon>Fungi</taxon>
        <taxon>Dikarya</taxon>
        <taxon>Ascomycota</taxon>
        <taxon>Saccharomycotina</taxon>
        <taxon>Pichiomycetes</taxon>
        <taxon>Pichiales</taxon>
        <taxon>Pichiaceae</taxon>
        <taxon>Pichia</taxon>
    </lineage>
</organism>
<dbReference type="InterPro" id="IPR015943">
    <property type="entry name" value="WD40/YVTN_repeat-like_dom_sf"/>
</dbReference>
<dbReference type="GO" id="GO:0016239">
    <property type="term" value="P:positive regulation of macroautophagy"/>
    <property type="evidence" value="ECO:0007669"/>
    <property type="project" value="TreeGrafter"/>
</dbReference>
<keyword evidence="9 11" id="KW-0863">Zinc-finger</keyword>
<dbReference type="InterPro" id="IPR001841">
    <property type="entry name" value="Znf_RING"/>
</dbReference>
<evidence type="ECO:0000256" key="1">
    <source>
        <dbReference type="ARBA" id="ARBA00002738"/>
    </source>
</evidence>
<sequence>MSINNQSQVNSHFSAKNIPNKNVSGYHMTHSNSSYTNTNSNSDFMSRLTSNSPSKSMLHGLATSLSSQQQSPVHLAETGRRPSANTSRISFLYNNSFKNNTVNMFIGGSSDSGESGFSSSNVPNTPNVMSQQPREMNSYNNPTERTHFQASSEILACDRAWETPNLVAIATPRNLQLLKISSTEVSLETELLMKPPGRTKIGTISDLAFGHQQYGRYLAASTITGSVHIYNLDRGTRMKTTLSGHQRAVNSISFNTISPHLLASGSQDGKILIWDLKASSSKPSMTLNCNADAVRCNSFSPKKANVLAAVFDSGVVEKWDLRKNNTWEKRMNAHTGPALSVHWHPELDYVVTGGRDKQLQVWNLGSGLESREPCHVINTSGPISKAKWCKGRGNGSIMNTDIAVSFFNDDSCVQIWNLNRKYIPKCVIDGHSAPITQIIWRTPKNLISCSKDKTLIQYDVTKEPNFIDNFSAGSFTWNPRDKFDLLFVKQKKSQFEGSITPSTPPIGANSNPNINAISRHPQSSDLNTVEEVDIINNNISTSGINSTSSIQNSMMASESGMQLYEMSNTSPGGHSPTLVSSLKLQRQHLPPRQPSFIKPTAKSNIPPPAWLMPVHLPLLSNNIEKFKFLSTHYMIKVPDGSDITDVCEYNSMLAASVGYFRDCQTWKTIQMAIILKIETANDEEIESKLKNFAFEKIDSFSQTDSHLGTSYGSESDITGRKSIETSGSLTHRDHTMKERKNIEDMEIDENAIIDDEDEENSSLNMENNNKVEVISNLHKDNGSTSSLNVASTNNKNDIITLLKDDKIKVKRSSSASVSTTQMRPIEIDSRSKQLRGSMNRPFRYSFTGSSVDMDDEKKSGSPLSLSCSPMIHKSRSRMMLMAMNKNNSDDLSLNIGKSVETKFSRTSDNKSQLTAILKDNNNINGNLTMTSANDRTNKENIDINGYRENSQTNHGNNHKNGLKVPWNPEDLIKQAAQYSSEQGDILMSATLSLLFATLYPNSITSSKAEEWIFYYHEYLLRCGYFVNAATVLRIASENYDSFKKIGQTTTSVRTLCCHCGKPILNDESKESHNKKIKRINNIIDSDKTINNNFGFWYCDRCRKLQGGCNYCGEPIKGNAVALIGCGHEGHFGCFRTWFIDQGERECPSCGILCVK</sequence>
<reference evidence="15" key="1">
    <citation type="submission" date="2020-11" db="EMBL/GenBank/DDBJ databases">
        <title>Kefir isolates.</title>
        <authorList>
            <person name="Marcisauskas S."/>
            <person name="Kim Y."/>
            <person name="Blasche S."/>
        </authorList>
    </citation>
    <scope>NUCLEOTIDE SEQUENCE</scope>
    <source>
        <strain evidence="15">Olga-1</strain>
    </source>
</reference>
<keyword evidence="5" id="KW-0926">Vacuole</keyword>
<dbReference type="AlphaFoldDB" id="A0A9P6WLP2"/>
<evidence type="ECO:0000256" key="10">
    <source>
        <dbReference type="ARBA" id="ARBA00022833"/>
    </source>
</evidence>
<dbReference type="SUPFAM" id="SSF50978">
    <property type="entry name" value="WD40 repeat-like"/>
    <property type="match status" value="1"/>
</dbReference>
<feature type="region of interest" description="Disordered" evidence="13">
    <location>
        <begin position="705"/>
        <end position="739"/>
    </location>
</feature>
<dbReference type="GO" id="GO:0005829">
    <property type="term" value="C:cytosol"/>
    <property type="evidence" value="ECO:0007669"/>
    <property type="project" value="TreeGrafter"/>
</dbReference>
<feature type="repeat" description="WD" evidence="12">
    <location>
        <begin position="242"/>
        <end position="284"/>
    </location>
</feature>
<keyword evidence="6 12" id="KW-0853">WD repeat</keyword>
<dbReference type="GO" id="GO:0005774">
    <property type="term" value="C:vacuolar membrane"/>
    <property type="evidence" value="ECO:0007669"/>
    <property type="project" value="TreeGrafter"/>
</dbReference>
<dbReference type="PROSITE" id="PS50082">
    <property type="entry name" value="WD_REPEATS_2"/>
    <property type="match status" value="2"/>
</dbReference>
<dbReference type="PANTHER" id="PTHR46200">
    <property type="entry name" value="GATOR COMPLEX PROTEIN WDR24"/>
    <property type="match status" value="1"/>
</dbReference>